<dbReference type="InterPro" id="IPR051531">
    <property type="entry name" value="N-acetyltransferase"/>
</dbReference>
<evidence type="ECO:0000259" key="1">
    <source>
        <dbReference type="PROSITE" id="PS51186"/>
    </source>
</evidence>
<dbReference type="Pfam" id="PF13302">
    <property type="entry name" value="Acetyltransf_3"/>
    <property type="match status" value="1"/>
</dbReference>
<dbReference type="PANTHER" id="PTHR43792">
    <property type="entry name" value="GNAT FAMILY, PUTATIVE (AFU_ORTHOLOGUE AFUA_3G00765)-RELATED-RELATED"/>
    <property type="match status" value="1"/>
</dbReference>
<comment type="caution">
    <text evidence="2">The sequence shown here is derived from an EMBL/GenBank/DDBJ whole genome shotgun (WGS) entry which is preliminary data.</text>
</comment>
<dbReference type="GO" id="GO:0016747">
    <property type="term" value="F:acyltransferase activity, transferring groups other than amino-acyl groups"/>
    <property type="evidence" value="ECO:0007669"/>
    <property type="project" value="InterPro"/>
</dbReference>
<sequence length="182" mass="20892">MPSETLESNCHFNTLHLSVHHWKELVHSPKEEEALTRTIIEILSPEVTKNLPPGWQEINTLSEARNWMKERASESLFLTVHLKDRQKIIGFIFLYESSAEKKQYELRFGYLLAEEVWGKGFGTELISGLIAWCKAMGNIKSLSGGVEKSNLGSIRVMEKNGFHISESEGPTEEVVFYEYVFR</sequence>
<feature type="domain" description="N-acetyltransferase" evidence="1">
    <location>
        <begin position="38"/>
        <end position="182"/>
    </location>
</feature>
<dbReference type="PANTHER" id="PTHR43792:SF1">
    <property type="entry name" value="N-ACETYLTRANSFERASE DOMAIN-CONTAINING PROTEIN"/>
    <property type="match status" value="1"/>
</dbReference>
<dbReference type="InterPro" id="IPR000182">
    <property type="entry name" value="GNAT_dom"/>
</dbReference>
<accession>A0AAN5AMF7</accession>
<evidence type="ECO:0000313" key="3">
    <source>
        <dbReference type="Proteomes" id="UP001310022"/>
    </source>
</evidence>
<reference evidence="2 3" key="1">
    <citation type="submission" date="2021-12" db="EMBL/GenBank/DDBJ databases">
        <title>Genome sequencing of bacteria with rrn-lacking chromosome and rrn-plasmid.</title>
        <authorList>
            <person name="Anda M."/>
            <person name="Iwasaki W."/>
        </authorList>
    </citation>
    <scope>NUCLEOTIDE SEQUENCE [LARGE SCALE GENOMIC DNA]</scope>
    <source>
        <strain evidence="2 3">NBRC 15940</strain>
    </source>
</reference>
<dbReference type="SUPFAM" id="SSF55729">
    <property type="entry name" value="Acyl-CoA N-acyltransferases (Nat)"/>
    <property type="match status" value="1"/>
</dbReference>
<dbReference type="Gene3D" id="3.40.630.30">
    <property type="match status" value="1"/>
</dbReference>
<evidence type="ECO:0000313" key="2">
    <source>
        <dbReference type="EMBL" id="GJM61828.1"/>
    </source>
</evidence>
<dbReference type="InterPro" id="IPR016181">
    <property type="entry name" value="Acyl_CoA_acyltransferase"/>
</dbReference>
<proteinExistence type="predicted"/>
<dbReference type="RefSeq" id="WP_338237270.1">
    <property type="nucleotide sequence ID" value="NZ_BQKE01000001.1"/>
</dbReference>
<keyword evidence="3" id="KW-1185">Reference proteome</keyword>
<name>A0AAN5AMF7_9BACT</name>
<gene>
    <name evidence="2" type="ORF">PEDI_23800</name>
</gene>
<dbReference type="AlphaFoldDB" id="A0AAN5AMF7"/>
<protein>
    <submittedName>
        <fullName evidence="2">Ferrichrome ABC transporter substrate-binding protein</fullName>
    </submittedName>
</protein>
<dbReference type="EMBL" id="BQKE01000001">
    <property type="protein sequence ID" value="GJM61828.1"/>
    <property type="molecule type" value="Genomic_DNA"/>
</dbReference>
<organism evidence="2 3">
    <name type="scientific">Persicobacter diffluens</name>
    <dbReference type="NCBI Taxonomy" id="981"/>
    <lineage>
        <taxon>Bacteria</taxon>
        <taxon>Pseudomonadati</taxon>
        <taxon>Bacteroidota</taxon>
        <taxon>Cytophagia</taxon>
        <taxon>Cytophagales</taxon>
        <taxon>Persicobacteraceae</taxon>
        <taxon>Persicobacter</taxon>
    </lineage>
</organism>
<dbReference type="PROSITE" id="PS51186">
    <property type="entry name" value="GNAT"/>
    <property type="match status" value="1"/>
</dbReference>
<dbReference type="Proteomes" id="UP001310022">
    <property type="component" value="Unassembled WGS sequence"/>
</dbReference>
<dbReference type="CDD" id="cd04301">
    <property type="entry name" value="NAT_SF"/>
    <property type="match status" value="1"/>
</dbReference>